<protein>
    <submittedName>
        <fullName evidence="5">2-aminoethylphosphonate--pyruvate transaminase</fullName>
        <ecNumber evidence="5">2.6.1.37</ecNumber>
    </submittedName>
</protein>
<comment type="cofactor">
    <cofactor evidence="1">
        <name>pyridoxal 5'-phosphate</name>
        <dbReference type="ChEBI" id="CHEBI:597326"/>
    </cofactor>
</comment>
<dbReference type="GO" id="GO:0005777">
    <property type="term" value="C:peroxisome"/>
    <property type="evidence" value="ECO:0007669"/>
    <property type="project" value="TreeGrafter"/>
</dbReference>
<dbReference type="SUPFAM" id="SSF53383">
    <property type="entry name" value="PLP-dependent transferases"/>
    <property type="match status" value="1"/>
</dbReference>
<gene>
    <name evidence="5" type="primary">phnW_3</name>
    <name evidence="5" type="ORF">SDC9_102029</name>
</gene>
<dbReference type="EC" id="2.6.1.37" evidence="5"/>
<evidence type="ECO:0000259" key="4">
    <source>
        <dbReference type="Pfam" id="PF00266"/>
    </source>
</evidence>
<dbReference type="PIRSF" id="PIRSF000524">
    <property type="entry name" value="SPT"/>
    <property type="match status" value="1"/>
</dbReference>
<dbReference type="GO" id="GO:0019265">
    <property type="term" value="P:glycine biosynthetic process, by transamination of glyoxylate"/>
    <property type="evidence" value="ECO:0007669"/>
    <property type="project" value="TreeGrafter"/>
</dbReference>
<dbReference type="GO" id="GO:0004760">
    <property type="term" value="F:L-serine-pyruvate transaminase activity"/>
    <property type="evidence" value="ECO:0007669"/>
    <property type="project" value="TreeGrafter"/>
</dbReference>
<dbReference type="Gene3D" id="3.90.1150.10">
    <property type="entry name" value="Aspartate Aminotransferase, domain 1"/>
    <property type="match status" value="1"/>
</dbReference>
<dbReference type="GO" id="GO:0008453">
    <property type="term" value="F:alanine-glyoxylate transaminase activity"/>
    <property type="evidence" value="ECO:0007669"/>
    <property type="project" value="TreeGrafter"/>
</dbReference>
<dbReference type="EMBL" id="VSSQ01015180">
    <property type="protein sequence ID" value="MPM55236.1"/>
    <property type="molecule type" value="Genomic_DNA"/>
</dbReference>
<dbReference type="PANTHER" id="PTHR21152:SF40">
    <property type="entry name" value="ALANINE--GLYOXYLATE AMINOTRANSFERASE"/>
    <property type="match status" value="1"/>
</dbReference>
<dbReference type="InterPro" id="IPR000192">
    <property type="entry name" value="Aminotrans_V_dom"/>
</dbReference>
<dbReference type="InterPro" id="IPR015421">
    <property type="entry name" value="PyrdxlP-dep_Trfase_major"/>
</dbReference>
<evidence type="ECO:0000313" key="5">
    <source>
        <dbReference type="EMBL" id="MPM55236.1"/>
    </source>
</evidence>
<dbReference type="Gene3D" id="3.40.640.10">
    <property type="entry name" value="Type I PLP-dependent aspartate aminotransferase-like (Major domain)"/>
    <property type="match status" value="1"/>
</dbReference>
<keyword evidence="5" id="KW-0670">Pyruvate</keyword>
<comment type="caution">
    <text evidence="5">The sequence shown here is derived from an EMBL/GenBank/DDBJ whole genome shotgun (WGS) entry which is preliminary data.</text>
</comment>
<keyword evidence="5" id="KW-0808">Transferase</keyword>
<dbReference type="PANTHER" id="PTHR21152">
    <property type="entry name" value="AMINOTRANSFERASE CLASS V"/>
    <property type="match status" value="1"/>
</dbReference>
<accession>A0A645AQQ3</accession>
<sequence>MPGLLPHVDPDGLMEFSVVYTDRALNHMSKKFVGVMQDVLGMLKQVYNAHTAVLVPGSGTFGMEAVARQFANREKVLIVRNGWFSYRWTQIFDEGALGGGSIVCKARKQGEGAQDPWAPAAAADVAETIRIEQPKVVFAPHVETASGIILPDDYIKTIADAAHDVGALMVLDCVASGAMWVDMQKTGVDVLISAPQKGWSSTPCCAMVMLSERARQAIEPTQSSSFSCDLKKWMQIAEGYEKGQHAYHTTMPTDAIVKLRDVMQETRDYGFEKVRKEQIELGEKVRQLLQSRGFPSVAADGFKAPGVVVSYTSNPDIQSGKAFLAVGVQAASGVPLQCDEGPDFKSFRIGLFGLDKWHNVDRTVGYLSKALDAMGVPPAKG</sequence>
<name>A0A645AQQ3_9ZZZZ</name>
<dbReference type="InterPro" id="IPR024169">
    <property type="entry name" value="SP_NH2Trfase/AEP_transaminase"/>
</dbReference>
<evidence type="ECO:0000256" key="2">
    <source>
        <dbReference type="ARBA" id="ARBA00009236"/>
    </source>
</evidence>
<proteinExistence type="inferred from homology"/>
<keyword evidence="3" id="KW-0663">Pyridoxal phosphate</keyword>
<feature type="domain" description="Aminotransferase class V" evidence="4">
    <location>
        <begin position="22"/>
        <end position="297"/>
    </location>
</feature>
<keyword evidence="5" id="KW-0032">Aminotransferase</keyword>
<reference evidence="5" key="1">
    <citation type="submission" date="2019-08" db="EMBL/GenBank/DDBJ databases">
        <authorList>
            <person name="Kucharzyk K."/>
            <person name="Murdoch R.W."/>
            <person name="Higgins S."/>
            <person name="Loffler F."/>
        </authorList>
    </citation>
    <scope>NUCLEOTIDE SEQUENCE</scope>
</reference>
<organism evidence="5">
    <name type="scientific">bioreactor metagenome</name>
    <dbReference type="NCBI Taxonomy" id="1076179"/>
    <lineage>
        <taxon>unclassified sequences</taxon>
        <taxon>metagenomes</taxon>
        <taxon>ecological metagenomes</taxon>
    </lineage>
</organism>
<evidence type="ECO:0000256" key="3">
    <source>
        <dbReference type="ARBA" id="ARBA00022898"/>
    </source>
</evidence>
<dbReference type="InterPro" id="IPR015422">
    <property type="entry name" value="PyrdxlP-dep_Trfase_small"/>
</dbReference>
<dbReference type="Pfam" id="PF00266">
    <property type="entry name" value="Aminotran_5"/>
    <property type="match status" value="1"/>
</dbReference>
<dbReference type="GO" id="GO:0047304">
    <property type="term" value="F:2-aminoethylphosphonate-pyruvate transaminase activity"/>
    <property type="evidence" value="ECO:0007669"/>
    <property type="project" value="UniProtKB-EC"/>
</dbReference>
<dbReference type="AlphaFoldDB" id="A0A645AQQ3"/>
<comment type="similarity">
    <text evidence="2">Belongs to the class-V pyridoxal-phosphate-dependent aminotransferase family.</text>
</comment>
<evidence type="ECO:0000256" key="1">
    <source>
        <dbReference type="ARBA" id="ARBA00001933"/>
    </source>
</evidence>
<dbReference type="InterPro" id="IPR015424">
    <property type="entry name" value="PyrdxlP-dep_Trfase"/>
</dbReference>